<proteinExistence type="inferred from homology"/>
<keyword evidence="6" id="KW-1185">Reference proteome</keyword>
<evidence type="ECO:0000259" key="4">
    <source>
        <dbReference type="Pfam" id="PF13193"/>
    </source>
</evidence>
<dbReference type="InterPro" id="IPR025110">
    <property type="entry name" value="AMP-bd_C"/>
</dbReference>
<comment type="similarity">
    <text evidence="1">Belongs to the ATP-dependent AMP-binding enzyme family.</text>
</comment>
<dbReference type="Pfam" id="PF00501">
    <property type="entry name" value="AMP-binding"/>
    <property type="match status" value="1"/>
</dbReference>
<dbReference type="SUPFAM" id="SSF56801">
    <property type="entry name" value="Acetyl-CoA synthetase-like"/>
    <property type="match status" value="1"/>
</dbReference>
<protein>
    <submittedName>
        <fullName evidence="5">Cyclohexanecarboxylate-CoA ligase</fullName>
    </submittedName>
</protein>
<dbReference type="Pfam" id="PF13193">
    <property type="entry name" value="AMP-binding_C"/>
    <property type="match status" value="1"/>
</dbReference>
<dbReference type="Gene3D" id="3.40.50.12780">
    <property type="entry name" value="N-terminal domain of ligase-like"/>
    <property type="match status" value="1"/>
</dbReference>
<feature type="domain" description="AMP-dependent synthetase/ligase" evidence="3">
    <location>
        <begin position="29"/>
        <end position="409"/>
    </location>
</feature>
<dbReference type="AlphaFoldDB" id="A0A810N656"/>
<dbReference type="InterPro" id="IPR042099">
    <property type="entry name" value="ANL_N_sf"/>
</dbReference>
<dbReference type="Gene3D" id="3.30.300.30">
    <property type="match status" value="1"/>
</dbReference>
<dbReference type="PANTHER" id="PTHR43201">
    <property type="entry name" value="ACYL-COA SYNTHETASE"/>
    <property type="match status" value="1"/>
</dbReference>
<reference evidence="5" key="1">
    <citation type="submission" date="2020-08" db="EMBL/GenBank/DDBJ databases">
        <title>Whole genome shotgun sequence of Polymorphospora rubra NBRC 101157.</title>
        <authorList>
            <person name="Komaki H."/>
            <person name="Tamura T."/>
        </authorList>
    </citation>
    <scope>NUCLEOTIDE SEQUENCE</scope>
    <source>
        <strain evidence="5">NBRC 101157</strain>
    </source>
</reference>
<accession>A0A810N656</accession>
<dbReference type="InterPro" id="IPR045851">
    <property type="entry name" value="AMP-bd_C_sf"/>
</dbReference>
<dbReference type="GO" id="GO:0031956">
    <property type="term" value="F:medium-chain fatty acid-CoA ligase activity"/>
    <property type="evidence" value="ECO:0007669"/>
    <property type="project" value="TreeGrafter"/>
</dbReference>
<evidence type="ECO:0000256" key="2">
    <source>
        <dbReference type="ARBA" id="ARBA00022598"/>
    </source>
</evidence>
<dbReference type="KEGG" id="pry:Prubr_57980"/>
<dbReference type="RefSeq" id="WP_212817962.1">
    <property type="nucleotide sequence ID" value="NZ_AP023359.1"/>
</dbReference>
<sequence length="567" mass="60893">MTTPVPRHSPPAYRAAGWWRDRTILDDLRDGARRHPDKPAVVCYHVDGSPTETVTYAELLAYTGRFAVALRGLGIGAGDVVTLQLPNSWQFVALCLATFRLGAVVNPVIPIMRRREVAHMVALTGSPVYVAPTRLRDFSYADLAAEVARAVPTLRHRVLLDDPSAPAAGGDDPAVVDFADAFLRADLPTEIDHPEALPDDLAQIMFTSGTTGEPKGVMHTHNTLHALVRTESEALGLTGDDVVAMGSPLTHQAGFAYCFLMPLTLGATAVQLDAWQPDLMLRVVQERRVTFSMGAPTFLVDLIDAQRRAPRDLSSLRSFACGSAPIAPVVAERAADVLGTRVYALWGMTENGTVTITRPDDPPDLATRSDGSPPPWMEVRIVDDAGVPVPAGRTGRLLVRGANQCLGYYRRPEVYASCVDADGWFDTGDLAHDDGHGGIRIAGRVKDVISRGGEKIPVVEVEAALLRHPAVRDVALIGYPDERLGERACAVLVADVPLTLADVRAHLDALDMARQYWPERVELVDALPRTPSGKVQKFILSGRYAAGPAVVPPTADATTADGPAVAA</sequence>
<evidence type="ECO:0000259" key="3">
    <source>
        <dbReference type="Pfam" id="PF00501"/>
    </source>
</evidence>
<dbReference type="PANTHER" id="PTHR43201:SF5">
    <property type="entry name" value="MEDIUM-CHAIN ACYL-COA LIGASE ACSF2, MITOCHONDRIAL"/>
    <property type="match status" value="1"/>
</dbReference>
<feature type="domain" description="AMP-binding enzyme C-terminal" evidence="4">
    <location>
        <begin position="460"/>
        <end position="534"/>
    </location>
</feature>
<evidence type="ECO:0000313" key="5">
    <source>
        <dbReference type="EMBL" id="BCJ68777.1"/>
    </source>
</evidence>
<dbReference type="PROSITE" id="PS00455">
    <property type="entry name" value="AMP_BINDING"/>
    <property type="match status" value="1"/>
</dbReference>
<evidence type="ECO:0000313" key="6">
    <source>
        <dbReference type="Proteomes" id="UP000680866"/>
    </source>
</evidence>
<organism evidence="5 6">
    <name type="scientific">Polymorphospora rubra</name>
    <dbReference type="NCBI Taxonomy" id="338584"/>
    <lineage>
        <taxon>Bacteria</taxon>
        <taxon>Bacillati</taxon>
        <taxon>Actinomycetota</taxon>
        <taxon>Actinomycetes</taxon>
        <taxon>Micromonosporales</taxon>
        <taxon>Micromonosporaceae</taxon>
        <taxon>Polymorphospora</taxon>
    </lineage>
</organism>
<dbReference type="GO" id="GO:0006631">
    <property type="term" value="P:fatty acid metabolic process"/>
    <property type="evidence" value="ECO:0007669"/>
    <property type="project" value="TreeGrafter"/>
</dbReference>
<name>A0A810N656_9ACTN</name>
<dbReference type="InterPro" id="IPR000873">
    <property type="entry name" value="AMP-dep_synth/lig_dom"/>
</dbReference>
<keyword evidence="2 5" id="KW-0436">Ligase</keyword>
<dbReference type="Proteomes" id="UP000680866">
    <property type="component" value="Chromosome"/>
</dbReference>
<dbReference type="InterPro" id="IPR020845">
    <property type="entry name" value="AMP-binding_CS"/>
</dbReference>
<dbReference type="EMBL" id="AP023359">
    <property type="protein sequence ID" value="BCJ68777.1"/>
    <property type="molecule type" value="Genomic_DNA"/>
</dbReference>
<evidence type="ECO:0000256" key="1">
    <source>
        <dbReference type="ARBA" id="ARBA00006432"/>
    </source>
</evidence>
<gene>
    <name evidence="5" type="ORF">Prubr_57980</name>
</gene>